<dbReference type="PANTHER" id="PTHR43265">
    <property type="entry name" value="ESTERASE ESTD"/>
    <property type="match status" value="1"/>
</dbReference>
<proteinExistence type="predicted"/>
<gene>
    <name evidence="1" type="ORF">MMAGJ_20260</name>
</gene>
<dbReference type="InterPro" id="IPR053145">
    <property type="entry name" value="AB_hydrolase_Est10"/>
</dbReference>
<evidence type="ECO:0000313" key="2">
    <source>
        <dbReference type="Proteomes" id="UP000465622"/>
    </source>
</evidence>
<dbReference type="SUPFAM" id="SSF53474">
    <property type="entry name" value="alpha/beta-Hydrolases"/>
    <property type="match status" value="1"/>
</dbReference>
<name>A0ABM7HQC8_MYCME</name>
<accession>A0ABM7HQC8</accession>
<dbReference type="PANTHER" id="PTHR43265:SF1">
    <property type="entry name" value="ESTERASE ESTD"/>
    <property type="match status" value="1"/>
</dbReference>
<organism evidence="1 2">
    <name type="scientific">Mycolicibacterium mageritense</name>
    <name type="common">Mycobacterium mageritense</name>
    <dbReference type="NCBI Taxonomy" id="53462"/>
    <lineage>
        <taxon>Bacteria</taxon>
        <taxon>Bacillati</taxon>
        <taxon>Actinomycetota</taxon>
        <taxon>Actinomycetes</taxon>
        <taxon>Mycobacteriales</taxon>
        <taxon>Mycobacteriaceae</taxon>
        <taxon>Mycolicibacterium</taxon>
    </lineage>
</organism>
<protein>
    <recommendedName>
        <fullName evidence="3">Alpha/beta hydrolase</fullName>
    </recommendedName>
</protein>
<evidence type="ECO:0008006" key="3">
    <source>
        <dbReference type="Google" id="ProtNLM"/>
    </source>
</evidence>
<dbReference type="RefSeq" id="WP_036432454.1">
    <property type="nucleotide sequence ID" value="NZ_AP022567.1"/>
</dbReference>
<dbReference type="Gene3D" id="3.40.50.1820">
    <property type="entry name" value="alpha/beta hydrolase"/>
    <property type="match status" value="1"/>
</dbReference>
<reference evidence="1 2" key="1">
    <citation type="journal article" date="2019" name="Emerg. Microbes Infect.">
        <title>Comprehensive subspecies identification of 175 nontuberculous mycobacteria species based on 7547 genomic profiles.</title>
        <authorList>
            <person name="Matsumoto Y."/>
            <person name="Kinjo T."/>
            <person name="Motooka D."/>
            <person name="Nabeya D."/>
            <person name="Jung N."/>
            <person name="Uechi K."/>
            <person name="Horii T."/>
            <person name="Iida T."/>
            <person name="Fujita J."/>
            <person name="Nakamura S."/>
        </authorList>
    </citation>
    <scope>NUCLEOTIDE SEQUENCE [LARGE SCALE GENOMIC DNA]</scope>
    <source>
        <strain evidence="1 2">JCM 12375</strain>
    </source>
</reference>
<sequence>MKRVAAVLLSVVLLAGCGSKEAPKEAAQAPTWKDTDVSFDANGLTVQASYRTNGQPGPAALLLTESGPNDRNGDNTVVGPVGNMRHLADALSDNGVASLRYDKVGTGKTGLGHYQQKPTDVTGTVYTTEATAALRFLADQPATDDNRLSIYAVGEGAVRAMTLAGAGEPKVHSLALLQPLPNRYLDLITSRVQASATPDVLAQWQAAVEQIRTTGTLPAKLPEGLSAMVNPANLKAIIEADAIDPVKLAAALPAGMPVLLTCSDADKQATCAAEQPLIDALRHTALTVVDLKGVNHVLRDDPTDSIANYGKPGPLSPQLLDALTKFVSAGG</sequence>
<dbReference type="Proteomes" id="UP000465622">
    <property type="component" value="Chromosome"/>
</dbReference>
<dbReference type="PROSITE" id="PS51257">
    <property type="entry name" value="PROKAR_LIPOPROTEIN"/>
    <property type="match status" value="1"/>
</dbReference>
<keyword evidence="2" id="KW-1185">Reference proteome</keyword>
<dbReference type="EMBL" id="AP022567">
    <property type="protein sequence ID" value="BBX32744.1"/>
    <property type="molecule type" value="Genomic_DNA"/>
</dbReference>
<evidence type="ECO:0000313" key="1">
    <source>
        <dbReference type="EMBL" id="BBX32744.1"/>
    </source>
</evidence>
<dbReference type="InterPro" id="IPR029058">
    <property type="entry name" value="AB_hydrolase_fold"/>
</dbReference>